<accession>A0A4Z0F846</accession>
<dbReference type="Proteomes" id="UP000297890">
    <property type="component" value="Unassembled WGS sequence"/>
</dbReference>
<comment type="caution">
    <text evidence="11">The sequence shown here is derived from an EMBL/GenBank/DDBJ whole genome shotgun (WGS) entry which is preliminary data.</text>
</comment>
<dbReference type="SMART" id="SM01207">
    <property type="entry name" value="G3P_acyltransf"/>
    <property type="match status" value="1"/>
</dbReference>
<evidence type="ECO:0000256" key="4">
    <source>
        <dbReference type="ARBA" id="ARBA00022692"/>
    </source>
</evidence>
<dbReference type="GO" id="GO:0043772">
    <property type="term" value="F:acyl-phosphate glycerol-3-phosphate acyltransferase activity"/>
    <property type="evidence" value="ECO:0007669"/>
    <property type="project" value="UniProtKB-UniRule"/>
</dbReference>
<evidence type="ECO:0000313" key="11">
    <source>
        <dbReference type="EMBL" id="TFZ82456.1"/>
    </source>
</evidence>
<evidence type="ECO:0000256" key="3">
    <source>
        <dbReference type="ARBA" id="ARBA00022679"/>
    </source>
</evidence>
<keyword evidence="7 10" id="KW-0472">Membrane</keyword>
<keyword evidence="12" id="KW-1185">Reference proteome</keyword>
<keyword evidence="8 10" id="KW-0594">Phospholipid biosynthesis</keyword>
<feature type="transmembrane region" description="Helical" evidence="10">
    <location>
        <begin position="111"/>
        <end position="132"/>
    </location>
</feature>
<proteinExistence type="inferred from homology"/>
<dbReference type="OrthoDB" id="9777124at2"/>
<feature type="transmembrane region" description="Helical" evidence="10">
    <location>
        <begin position="163"/>
        <end position="180"/>
    </location>
</feature>
<dbReference type="RefSeq" id="WP_135281931.1">
    <property type="nucleotide sequence ID" value="NZ_SRIO01000009.1"/>
</dbReference>
<keyword evidence="2 10" id="KW-0444">Lipid biosynthesis</keyword>
<dbReference type="PANTHER" id="PTHR30309:SF0">
    <property type="entry name" value="GLYCEROL-3-PHOSPHATE ACYLTRANSFERASE-RELATED"/>
    <property type="match status" value="1"/>
</dbReference>
<name>A0A4Z0F846_9GAMM</name>
<feature type="transmembrane region" description="Helical" evidence="10">
    <location>
        <begin position="51"/>
        <end position="73"/>
    </location>
</feature>
<comment type="catalytic activity">
    <reaction evidence="10">
        <text>an acyl phosphate + sn-glycerol 3-phosphate = a 1-acyl-sn-glycero-3-phosphate + phosphate</text>
        <dbReference type="Rhea" id="RHEA:34075"/>
        <dbReference type="ChEBI" id="CHEBI:43474"/>
        <dbReference type="ChEBI" id="CHEBI:57597"/>
        <dbReference type="ChEBI" id="CHEBI:57970"/>
        <dbReference type="ChEBI" id="CHEBI:59918"/>
        <dbReference type="EC" id="2.3.1.275"/>
    </reaction>
</comment>
<reference evidence="11 12" key="1">
    <citation type="journal article" date="2019" name="ISME J.">
        <title>Candidatus Macondimonas diazotrophica, a novel gammaproteobacterial genus dominating crude-oil-contaminated coastal sediments.</title>
        <authorList>
            <person name="Karthikeyan S."/>
            <person name="Konstantinidis K."/>
        </authorList>
    </citation>
    <scope>NUCLEOTIDE SEQUENCE [LARGE SCALE GENOMIC DNA]</scope>
    <source>
        <strain evidence="11 12">KTK01</strain>
    </source>
</reference>
<evidence type="ECO:0000256" key="5">
    <source>
        <dbReference type="ARBA" id="ARBA00022989"/>
    </source>
</evidence>
<protein>
    <recommendedName>
        <fullName evidence="10">Glycerol-3-phosphate acyltransferase</fullName>
    </recommendedName>
    <alternativeName>
        <fullName evidence="10">Acyl-PO4 G3P acyltransferase</fullName>
    </alternativeName>
    <alternativeName>
        <fullName evidence="10">Acyl-phosphate--glycerol-3-phosphate acyltransferase</fullName>
    </alternativeName>
    <alternativeName>
        <fullName evidence="10">G3P acyltransferase</fullName>
        <shortName evidence="10">GPAT</shortName>
        <ecNumber evidence="10">2.3.1.275</ecNumber>
    </alternativeName>
    <alternativeName>
        <fullName evidence="10">Lysophosphatidic acid synthase</fullName>
        <shortName evidence="10">LPA synthase</shortName>
    </alternativeName>
</protein>
<evidence type="ECO:0000256" key="2">
    <source>
        <dbReference type="ARBA" id="ARBA00022516"/>
    </source>
</evidence>
<comment type="function">
    <text evidence="10">Catalyzes the transfer of an acyl group from acyl-phosphate (acyl-PO(4)) to glycerol-3-phosphate (G3P) to form lysophosphatidic acid (LPA). This enzyme utilizes acyl-phosphate as fatty acyl donor, but not acyl-CoA or acyl-ACP.</text>
</comment>
<keyword evidence="6 10" id="KW-0443">Lipid metabolism</keyword>
<keyword evidence="1 10" id="KW-1003">Cell membrane</keyword>
<sequence>MGLAVKLLLSYLLGSVLGSLLLGRLRGIDVRQHGSGNAGATNALRVLGRGMAAAVLAIDAGKGVAAVILIPALPFGPDTPWTPILCAFGVVLGHVYPIFHGFRGGKGAATLIGVVMGLMPVGAIWIFGVWVAVLVSTGYVGLSTLCAAVAAPLYVAWTQPGGLASPMGGFALIMAAFVFYTHRENIRRLLAGNENRFERVMLWRRLSR</sequence>
<organism evidence="11 12">
    <name type="scientific">Candidatus Macondimonas diazotrophica</name>
    <dbReference type="NCBI Taxonomy" id="2305248"/>
    <lineage>
        <taxon>Bacteria</taxon>
        <taxon>Pseudomonadati</taxon>
        <taxon>Pseudomonadota</taxon>
        <taxon>Gammaproteobacteria</taxon>
        <taxon>Chromatiales</taxon>
        <taxon>Ectothiorhodospiraceae</taxon>
        <taxon>Candidatus Macondimonas</taxon>
    </lineage>
</organism>
<dbReference type="GO" id="GO:0008654">
    <property type="term" value="P:phospholipid biosynthetic process"/>
    <property type="evidence" value="ECO:0007669"/>
    <property type="project" value="UniProtKB-UniRule"/>
</dbReference>
<dbReference type="HAMAP" id="MF_01043">
    <property type="entry name" value="PlsY"/>
    <property type="match status" value="1"/>
</dbReference>
<dbReference type="PANTHER" id="PTHR30309">
    <property type="entry name" value="INNER MEMBRANE PROTEIN YGIH"/>
    <property type="match status" value="1"/>
</dbReference>
<dbReference type="NCBIfam" id="TIGR00023">
    <property type="entry name" value="glycerol-3-phosphate 1-O-acyltransferase PlsY"/>
    <property type="match status" value="1"/>
</dbReference>
<keyword evidence="3 10" id="KW-0808">Transferase</keyword>
<dbReference type="Pfam" id="PF02660">
    <property type="entry name" value="G3P_acyltransf"/>
    <property type="match status" value="1"/>
</dbReference>
<dbReference type="InterPro" id="IPR003811">
    <property type="entry name" value="G3P_acylTferase_PlsY"/>
</dbReference>
<comment type="similarity">
    <text evidence="10">Belongs to the PlsY family.</text>
</comment>
<keyword evidence="5 10" id="KW-1133">Transmembrane helix</keyword>
<dbReference type="AlphaFoldDB" id="A0A4Z0F846"/>
<evidence type="ECO:0000256" key="10">
    <source>
        <dbReference type="HAMAP-Rule" id="MF_01043"/>
    </source>
</evidence>
<comment type="subunit">
    <text evidence="10">Probably interacts with PlsX.</text>
</comment>
<dbReference type="UniPathway" id="UPA00085"/>
<evidence type="ECO:0000256" key="6">
    <source>
        <dbReference type="ARBA" id="ARBA00023098"/>
    </source>
</evidence>
<keyword evidence="4 10" id="KW-0812">Transmembrane</keyword>
<gene>
    <name evidence="10 11" type="primary">plsY</name>
    <name evidence="11" type="ORF">E4680_08215</name>
</gene>
<dbReference type="EC" id="2.3.1.275" evidence="10"/>
<dbReference type="EMBL" id="SRIO01000009">
    <property type="protein sequence ID" value="TFZ82456.1"/>
    <property type="molecule type" value="Genomic_DNA"/>
</dbReference>
<keyword evidence="9 10" id="KW-1208">Phospholipid metabolism</keyword>
<feature type="transmembrane region" description="Helical" evidence="10">
    <location>
        <begin position="80"/>
        <end position="99"/>
    </location>
</feature>
<dbReference type="GO" id="GO:0005886">
    <property type="term" value="C:plasma membrane"/>
    <property type="evidence" value="ECO:0007669"/>
    <property type="project" value="UniProtKB-SubCell"/>
</dbReference>
<feature type="transmembrane region" description="Helical" evidence="10">
    <location>
        <begin position="139"/>
        <end position="157"/>
    </location>
</feature>
<evidence type="ECO:0000256" key="7">
    <source>
        <dbReference type="ARBA" id="ARBA00023136"/>
    </source>
</evidence>
<evidence type="ECO:0000256" key="9">
    <source>
        <dbReference type="ARBA" id="ARBA00023264"/>
    </source>
</evidence>
<keyword evidence="11" id="KW-0012">Acyltransferase</keyword>
<comment type="pathway">
    <text evidence="10">Lipid metabolism; phospholipid metabolism.</text>
</comment>
<evidence type="ECO:0000256" key="1">
    <source>
        <dbReference type="ARBA" id="ARBA00022475"/>
    </source>
</evidence>
<evidence type="ECO:0000313" key="12">
    <source>
        <dbReference type="Proteomes" id="UP000297890"/>
    </source>
</evidence>
<comment type="subcellular location">
    <subcellularLocation>
        <location evidence="10">Cell membrane</location>
        <topology evidence="10">Multi-pass membrane protein</topology>
    </subcellularLocation>
</comment>
<evidence type="ECO:0000256" key="8">
    <source>
        <dbReference type="ARBA" id="ARBA00023209"/>
    </source>
</evidence>